<dbReference type="EMBL" id="JAGTTL010000030">
    <property type="protein sequence ID" value="KAK6298082.1"/>
    <property type="molecule type" value="Genomic_DNA"/>
</dbReference>
<evidence type="ECO:0000313" key="1">
    <source>
        <dbReference type="EMBL" id="KAK6298082.1"/>
    </source>
</evidence>
<proteinExistence type="predicted"/>
<dbReference type="AlphaFoldDB" id="A0AAN8KSP7"/>
<organism evidence="1 2">
    <name type="scientific">Coregonus suidteri</name>
    <dbReference type="NCBI Taxonomy" id="861788"/>
    <lineage>
        <taxon>Eukaryota</taxon>
        <taxon>Metazoa</taxon>
        <taxon>Chordata</taxon>
        <taxon>Craniata</taxon>
        <taxon>Vertebrata</taxon>
        <taxon>Euteleostomi</taxon>
        <taxon>Actinopterygii</taxon>
        <taxon>Neopterygii</taxon>
        <taxon>Teleostei</taxon>
        <taxon>Protacanthopterygii</taxon>
        <taxon>Salmoniformes</taxon>
        <taxon>Salmonidae</taxon>
        <taxon>Coregoninae</taxon>
        <taxon>Coregonus</taxon>
    </lineage>
</organism>
<keyword evidence="2" id="KW-1185">Reference proteome</keyword>
<sequence length="101" mass="11604">SECSLQTSLLPFLTSLSSLCSKNEDARKYEIETMNASMYQNSRKRFVNLQQCFSLPYKLHCFPWHEAASLQCAVSLTNNQDNRKRPLDNDPINITLELICS</sequence>
<feature type="non-terminal residue" evidence="1">
    <location>
        <position position="1"/>
    </location>
</feature>
<comment type="caution">
    <text evidence="1">The sequence shown here is derived from an EMBL/GenBank/DDBJ whole genome shotgun (WGS) entry which is preliminary data.</text>
</comment>
<dbReference type="Proteomes" id="UP001356427">
    <property type="component" value="Unassembled WGS sequence"/>
</dbReference>
<reference evidence="1 2" key="1">
    <citation type="submission" date="2021-04" db="EMBL/GenBank/DDBJ databases">
        <authorList>
            <person name="De Guttry C."/>
            <person name="Zahm M."/>
            <person name="Klopp C."/>
            <person name="Cabau C."/>
            <person name="Louis A."/>
            <person name="Berthelot C."/>
            <person name="Parey E."/>
            <person name="Roest Crollius H."/>
            <person name="Montfort J."/>
            <person name="Robinson-Rechavi M."/>
            <person name="Bucao C."/>
            <person name="Bouchez O."/>
            <person name="Gislard M."/>
            <person name="Lluch J."/>
            <person name="Milhes M."/>
            <person name="Lampietro C."/>
            <person name="Lopez Roques C."/>
            <person name="Donnadieu C."/>
            <person name="Braasch I."/>
            <person name="Desvignes T."/>
            <person name="Postlethwait J."/>
            <person name="Bobe J."/>
            <person name="Wedekind C."/>
            <person name="Guiguen Y."/>
        </authorList>
    </citation>
    <scope>NUCLEOTIDE SEQUENCE [LARGE SCALE GENOMIC DNA]</scope>
    <source>
        <strain evidence="1">Cs_M1</strain>
        <tissue evidence="1">Blood</tissue>
    </source>
</reference>
<name>A0AAN8KSP7_9TELE</name>
<accession>A0AAN8KSP7</accession>
<gene>
    <name evidence="1" type="ORF">J4Q44_G00311370</name>
</gene>
<evidence type="ECO:0000313" key="2">
    <source>
        <dbReference type="Proteomes" id="UP001356427"/>
    </source>
</evidence>
<protein>
    <submittedName>
        <fullName evidence="1">Uncharacterized protein</fullName>
    </submittedName>
</protein>